<accession>A0A3E2NY52</accession>
<dbReference type="InterPro" id="IPR052189">
    <property type="entry name" value="L-asp_N-monooxygenase_NS-form"/>
</dbReference>
<gene>
    <name evidence="2" type="ORF">DYU05_10275</name>
</gene>
<protein>
    <recommendedName>
        <fullName evidence="1">FAD-dependent urate hydroxylase HpyO/Asp monooxygenase CreE-like FAD/NAD(P)-binding domain-containing protein</fullName>
    </recommendedName>
</protein>
<reference evidence="2 3" key="1">
    <citation type="submission" date="2018-08" db="EMBL/GenBank/DDBJ databases">
        <title>Mucilaginibacter terrae sp. nov., isolated from manganese diggings.</title>
        <authorList>
            <person name="Huang Y."/>
            <person name="Zhou Z."/>
        </authorList>
    </citation>
    <scope>NUCLEOTIDE SEQUENCE [LARGE SCALE GENOMIC DNA]</scope>
    <source>
        <strain evidence="2 3">ZH6</strain>
    </source>
</reference>
<dbReference type="EMBL" id="QWDE01000001">
    <property type="protein sequence ID" value="RFZ85945.1"/>
    <property type="molecule type" value="Genomic_DNA"/>
</dbReference>
<feature type="domain" description="FAD-dependent urate hydroxylase HpyO/Asp monooxygenase CreE-like FAD/NAD(P)-binding" evidence="1">
    <location>
        <begin position="10"/>
        <end position="170"/>
    </location>
</feature>
<evidence type="ECO:0000313" key="2">
    <source>
        <dbReference type="EMBL" id="RFZ85945.1"/>
    </source>
</evidence>
<dbReference type="InterPro" id="IPR038732">
    <property type="entry name" value="HpyO/CreE_NAD-binding"/>
</dbReference>
<dbReference type="OrthoDB" id="6309046at2"/>
<dbReference type="Pfam" id="PF13454">
    <property type="entry name" value="NAD_binding_9"/>
    <property type="match status" value="1"/>
</dbReference>
<sequence length="570" mass="63804">MLNSTKHIGIIGGGPSALFMVKRLVDAGNTDLQITIFEKKNQLGAGMPYSHLGANDEHVTNVSDNEIPELVTTISEWIKTVPEDTLNKFNIRRDHFNEYKVLPRLLFGQYLAAQFKLVLAAAKEKGIAVQVNYNTTVVDIIDQPKQETTLVITEAGDNYEFDHIVLCTGHRWPKVHEGKIPGYFDSPYPPSKLGFKVNTPVAVRGASLTAIDAIRTLSRHNGSYQKDTEGVLTYKVDEASKGFRLVLHSRNGMLPAVRFHLEDSHLGKDTVLSNEEIAEAREKNEGFLPLDLVFDRNFKESFKAKRPAFYKRIKDVQMEEFVNFMMAMREQADPFELLQAEYKEAEKSIEAEESVYWKEMLAVLSFAMNYPAKYFSAEDMLRVQKTLMPLISIVIAFVPQSSVEELLALWKAGVLTLVSVGDDSEVEPVDTGGIVYHYTDEDGKKVAESYPLFVDSIGQPHLSYNDLPYPGLRENLTVTPAKLLFRDAQLGAAEMEHNKKVEKDRNGDYVLTVPGVAINDAFQAVDAYGALNDRIYIMAVPYIGGFNPDYSGLDFSEAASERIAKAILHA</sequence>
<dbReference type="InterPro" id="IPR036188">
    <property type="entry name" value="FAD/NAD-bd_sf"/>
</dbReference>
<dbReference type="Gene3D" id="3.50.50.60">
    <property type="entry name" value="FAD/NAD(P)-binding domain"/>
    <property type="match status" value="1"/>
</dbReference>
<comment type="caution">
    <text evidence="2">The sequence shown here is derived from an EMBL/GenBank/DDBJ whole genome shotgun (WGS) entry which is preliminary data.</text>
</comment>
<dbReference type="SUPFAM" id="SSF51905">
    <property type="entry name" value="FAD/NAD(P)-binding domain"/>
    <property type="match status" value="1"/>
</dbReference>
<dbReference type="PANTHER" id="PTHR40254:SF1">
    <property type="entry name" value="BLR0577 PROTEIN"/>
    <property type="match status" value="1"/>
</dbReference>
<evidence type="ECO:0000313" key="3">
    <source>
        <dbReference type="Proteomes" id="UP000260823"/>
    </source>
</evidence>
<dbReference type="PANTHER" id="PTHR40254">
    <property type="entry name" value="BLR0577 PROTEIN"/>
    <property type="match status" value="1"/>
</dbReference>
<evidence type="ECO:0000259" key="1">
    <source>
        <dbReference type="Pfam" id="PF13454"/>
    </source>
</evidence>
<name>A0A3E2NY52_9SPHI</name>
<organism evidence="2 3">
    <name type="scientific">Mucilaginibacter terrenus</name>
    <dbReference type="NCBI Taxonomy" id="2482727"/>
    <lineage>
        <taxon>Bacteria</taxon>
        <taxon>Pseudomonadati</taxon>
        <taxon>Bacteroidota</taxon>
        <taxon>Sphingobacteriia</taxon>
        <taxon>Sphingobacteriales</taxon>
        <taxon>Sphingobacteriaceae</taxon>
        <taxon>Mucilaginibacter</taxon>
    </lineage>
</organism>
<dbReference type="Proteomes" id="UP000260823">
    <property type="component" value="Unassembled WGS sequence"/>
</dbReference>
<keyword evidence="3" id="KW-1185">Reference proteome</keyword>
<proteinExistence type="predicted"/>
<dbReference type="AlphaFoldDB" id="A0A3E2NY52"/>